<dbReference type="RefSeq" id="WP_115778409.1">
    <property type="nucleotide sequence ID" value="NZ_NJNR01000006.1"/>
</dbReference>
<dbReference type="Gene3D" id="1.20.1270.90">
    <property type="entry name" value="AF1782-like"/>
    <property type="match status" value="1"/>
</dbReference>
<evidence type="ECO:0000256" key="9">
    <source>
        <dbReference type="SAM" id="SignalP"/>
    </source>
</evidence>
<dbReference type="InterPro" id="IPR050727">
    <property type="entry name" value="GH43_arabinanases"/>
</dbReference>
<dbReference type="CDD" id="cd18828">
    <property type="entry name" value="GH43_BT3675-like"/>
    <property type="match status" value="1"/>
</dbReference>
<dbReference type="Pfam" id="PF07523">
    <property type="entry name" value="Big_3"/>
    <property type="match status" value="1"/>
</dbReference>
<feature type="site" description="Important for catalytic activity, responsible for pKa modulation of the active site Glu and correct orientation of both the proton donor and substrate" evidence="5">
    <location>
        <position position="1197"/>
    </location>
</feature>
<evidence type="ECO:0000313" key="12">
    <source>
        <dbReference type="Proteomes" id="UP000257074"/>
    </source>
</evidence>
<feature type="signal peptide" evidence="9">
    <location>
        <begin position="1"/>
        <end position="26"/>
    </location>
</feature>
<dbReference type="SUPFAM" id="SSF75005">
    <property type="entry name" value="Arabinanase/levansucrase/invertase"/>
    <property type="match status" value="3"/>
</dbReference>
<dbReference type="Pfam" id="PF13385">
    <property type="entry name" value="Laminin_G_3"/>
    <property type="match status" value="2"/>
</dbReference>
<dbReference type="Gene3D" id="2.60.40.3630">
    <property type="match status" value="1"/>
</dbReference>
<dbReference type="Pfam" id="PF20578">
    <property type="entry name" value="aBig_2"/>
    <property type="match status" value="1"/>
</dbReference>
<evidence type="ECO:0000259" key="10">
    <source>
        <dbReference type="PROSITE" id="PS50025"/>
    </source>
</evidence>
<evidence type="ECO:0000256" key="5">
    <source>
        <dbReference type="PIRSR" id="PIRSR606710-2"/>
    </source>
</evidence>
<dbReference type="Gene3D" id="2.115.10.20">
    <property type="entry name" value="Glycosyl hydrolase domain, family 43"/>
    <property type="match status" value="2"/>
</dbReference>
<dbReference type="PANTHER" id="PTHR43301">
    <property type="entry name" value="ARABINAN ENDO-1,5-ALPHA-L-ARABINOSIDASE"/>
    <property type="match status" value="1"/>
</dbReference>
<keyword evidence="8" id="KW-0812">Transmembrane</keyword>
<dbReference type="InterPro" id="IPR013320">
    <property type="entry name" value="ConA-like_dom_sf"/>
</dbReference>
<name>A0A3D8U1D7_BIFLN</name>
<keyword evidence="8" id="KW-0472">Membrane</keyword>
<dbReference type="PROSITE" id="PS50025">
    <property type="entry name" value="LAM_G_DOMAIN"/>
    <property type="match status" value="1"/>
</dbReference>
<evidence type="ECO:0000256" key="2">
    <source>
        <dbReference type="ARBA" id="ARBA00009865"/>
    </source>
</evidence>
<dbReference type="InterPro" id="IPR006710">
    <property type="entry name" value="Glyco_hydro_43"/>
</dbReference>
<protein>
    <submittedName>
        <fullName evidence="11">Glycosyl hydrolase family 43</fullName>
    </submittedName>
</protein>
<keyword evidence="6" id="KW-0175">Coiled coil</keyword>
<evidence type="ECO:0000256" key="3">
    <source>
        <dbReference type="ARBA" id="ARBA00022801"/>
    </source>
</evidence>
<dbReference type="GO" id="GO:0004553">
    <property type="term" value="F:hydrolase activity, hydrolyzing O-glycosyl compounds"/>
    <property type="evidence" value="ECO:0007669"/>
    <property type="project" value="InterPro"/>
</dbReference>
<feature type="chain" id="PRO_5017743500" evidence="9">
    <location>
        <begin position="27"/>
        <end position="1664"/>
    </location>
</feature>
<dbReference type="InterPro" id="IPR023296">
    <property type="entry name" value="Glyco_hydro_beta-prop_sf"/>
</dbReference>
<dbReference type="SUPFAM" id="SSF49899">
    <property type="entry name" value="Concanavalin A-like lectins/glucanases"/>
    <property type="match status" value="2"/>
</dbReference>
<feature type="region of interest" description="Disordered" evidence="7">
    <location>
        <begin position="420"/>
        <end position="443"/>
    </location>
</feature>
<dbReference type="Proteomes" id="UP000257074">
    <property type="component" value="Unassembled WGS sequence"/>
</dbReference>
<keyword evidence="4" id="KW-0326">Glycosidase</keyword>
<reference evidence="11 12" key="1">
    <citation type="journal article" date="2017" name="Anaerobe">
        <title>Quantification, isolation and characterization of Bifidobacterium from the vaginal microbiomes of reproductive aged women.</title>
        <authorList>
            <person name="Freitas A.C."/>
            <person name="Hill J.E."/>
        </authorList>
    </citation>
    <scope>NUCLEOTIDE SEQUENCE [LARGE SCALE GENOMIC DNA]</scope>
    <source>
        <strain evidence="11 12">N6D05</strain>
    </source>
</reference>
<comment type="pathway">
    <text evidence="1">Glycan metabolism; L-arabinan degradation.</text>
</comment>
<dbReference type="InterPro" id="IPR046780">
    <property type="entry name" value="aBig_2"/>
</dbReference>
<keyword evidence="8" id="KW-1133">Transmembrane helix</keyword>
<organism evidence="11 12">
    <name type="scientific">Bifidobacterium longum</name>
    <dbReference type="NCBI Taxonomy" id="216816"/>
    <lineage>
        <taxon>Bacteria</taxon>
        <taxon>Bacillati</taxon>
        <taxon>Actinomycetota</taxon>
        <taxon>Actinomycetes</taxon>
        <taxon>Bifidobacteriales</taxon>
        <taxon>Bifidobacteriaceae</taxon>
        <taxon>Bifidobacterium</taxon>
    </lineage>
</organism>
<dbReference type="InterPro" id="IPR001791">
    <property type="entry name" value="Laminin_G"/>
</dbReference>
<evidence type="ECO:0000256" key="6">
    <source>
        <dbReference type="SAM" id="Coils"/>
    </source>
</evidence>
<dbReference type="Pfam" id="PF07554">
    <property type="entry name" value="FIVAR"/>
    <property type="match status" value="2"/>
</dbReference>
<keyword evidence="9" id="KW-0732">Signal</keyword>
<comment type="similarity">
    <text evidence="2">Belongs to the glycosyl hydrolase 43 family.</text>
</comment>
<dbReference type="CDD" id="cd08983">
    <property type="entry name" value="GH43_Bt3655-like"/>
    <property type="match status" value="1"/>
</dbReference>
<keyword evidence="3 11" id="KW-0378">Hydrolase</keyword>
<feature type="region of interest" description="Disordered" evidence="7">
    <location>
        <begin position="733"/>
        <end position="772"/>
    </location>
</feature>
<dbReference type="Pfam" id="PF04616">
    <property type="entry name" value="Glyco_hydro_43"/>
    <property type="match status" value="1"/>
</dbReference>
<dbReference type="GO" id="GO:0005975">
    <property type="term" value="P:carbohydrate metabolic process"/>
    <property type="evidence" value="ECO:0007669"/>
    <property type="project" value="InterPro"/>
</dbReference>
<accession>A0A3D8U1D7</accession>
<evidence type="ECO:0000256" key="1">
    <source>
        <dbReference type="ARBA" id="ARBA00004834"/>
    </source>
</evidence>
<feature type="coiled-coil region" evidence="6">
    <location>
        <begin position="1548"/>
        <end position="1575"/>
    </location>
</feature>
<feature type="compositionally biased region" description="Polar residues" evidence="7">
    <location>
        <begin position="424"/>
        <end position="433"/>
    </location>
</feature>
<feature type="compositionally biased region" description="Polar residues" evidence="7">
    <location>
        <begin position="761"/>
        <end position="772"/>
    </location>
</feature>
<dbReference type="InterPro" id="IPR022038">
    <property type="entry name" value="Ig-like_bact"/>
</dbReference>
<dbReference type="EMBL" id="NJNR01000006">
    <property type="protein sequence ID" value="RDX10590.1"/>
    <property type="molecule type" value="Genomic_DNA"/>
</dbReference>
<proteinExistence type="inferred from homology"/>
<dbReference type="PANTHER" id="PTHR43301:SF3">
    <property type="entry name" value="ARABINAN ENDO-1,5-ALPHA-L-ARABINOSIDASE A-RELATED"/>
    <property type="match status" value="1"/>
</dbReference>
<evidence type="ECO:0000313" key="11">
    <source>
        <dbReference type="EMBL" id="RDX10590.1"/>
    </source>
</evidence>
<evidence type="ECO:0000256" key="8">
    <source>
        <dbReference type="SAM" id="Phobius"/>
    </source>
</evidence>
<evidence type="ECO:0000256" key="7">
    <source>
        <dbReference type="SAM" id="MobiDB-lite"/>
    </source>
</evidence>
<feature type="domain" description="Laminin G" evidence="10">
    <location>
        <begin position="785"/>
        <end position="957"/>
    </location>
</feature>
<dbReference type="Gene3D" id="1.20.1270.70">
    <property type="entry name" value="Designed single chain three-helix bundle"/>
    <property type="match status" value="1"/>
</dbReference>
<feature type="transmembrane region" description="Helical" evidence="8">
    <location>
        <begin position="1637"/>
        <end position="1659"/>
    </location>
</feature>
<gene>
    <name evidence="11" type="ORF">CE169_01785</name>
</gene>
<comment type="caution">
    <text evidence="11">The sequence shown here is derived from an EMBL/GenBank/DDBJ whole genome shotgun (WGS) entry which is preliminary data.</text>
</comment>
<dbReference type="Gene3D" id="2.60.40.1080">
    <property type="match status" value="1"/>
</dbReference>
<sequence>MGKWKKAVAALAAVPMLMALAPAANAVESDTTDSSAAQRALAAALKSNAKASADSDLLASLDFNNVTASATGTFTDEATGTKATINGAAAVTASKDGTTAAQLGSGFWLNVTKSDDSAVLKGLDAVTISYDSKSASTNQGWSVFAAPNTNAQTYQQERYLGVMDRTTSVNVERYNNAGKRDTTGNVSKDGLASQWRHVDLVIDKAASTLYIDGEQAATVAPADGASFAQLTDILGADGGVLQIGKANWVNGEYYTGALDNLNIYGSAHTAEQIKEAYDSTKSDAAKADANALTINNGSTDAYSDITLPAKGSVNGSAITWKSSDAKVITDAADGDIAAGVVTRQKADAKVTLTATITDADGNTETKEFELTVKAAVEQPKTTDYLFAHFTGTEGSATDEQMYFATSKDGLSWHDTRESGDPVLSWNNSQTGNSRGKDNGVRDPYLVRSPEGDTVYLIATELSIHNRGGWGAATATTNGSTNLIVWESHDFVNWSEPRAVDVASQIPGAGMAWAPEAYWDDVNKQYMVYWATASDADNKSGDRTNMYYSTTRDFVNFTTPVKWIDRVKSVIDTTMIKADDGYYYRVSGDTYLGVERSKDPYATTLTTGDTIANGYYNTDSDPNQWTLVGTFGDLTGTGLTGAQLEGPELFFYNEDDVQTSDAGKKMLYGLMWDQYSAGKGYTPYRSADLGSTDKADWGFASDVNFGSLKKRHGTILPVTETEYNAILKAFDKNKDTEPVTPDEDGSGPIAEYDFEDSKGTDTTENSNDLTFNGNAKVSEDAEKGKVLKLDGSDGTYAEFPKGLFDGRNKLTVQMDVKSEINKNQFTFAFGQNSTKYYFLKYNNSGELASRITTNSYGAEDAANATLSGNGAWHRVTVTLDDNVMTVYSDGAQVAQNKATKNKVTDLGNDLLAYLGKSFYNDPYFKGSFDNVNVWNRALTAQEVEKTSPIALQGISVGTVPSDPNSLRGTDDHSQVRSTLDWSTKTVTTVLNRRGGATKVPVKVSVNRSDDSIKLTLDGQAFTNGGTADLAKDRTLVVDLGDGAPQTWTLKKVTVGNNPVLPGQYADPDIDYFDGKFWIYPTTDGFSGWSGNYFHAFSSTDLVNWTDEGVILDVNKDHQPTTDGDENTAISPWSVGSAWAPTIEKKNGKYYFYYCAKLPNGTSAIGVAVADNPAGPFKAADQPLVTRTMEGVTVGQAIDPSIFTDPNTGKSYILYGNGSPAIAELNDDMVSIKAGTVKKLNGLNGFRESVVVAYRDGKYHWTWSCDDANSPNYHVRYGVSDSIDGTITYKGVLLQKDSSKNLQGTAHQSDVHVTDADGNDRWLMAYHRHYTPLGVFTSGLGYHRETAIDEITFDADGLMQTIHPTDEGVSIEMADTTALDGAIEAADKLGTDGSAYTEASWKAFEDALAAAKTAKQTFLDSGLSQADVDAAAKALADAQNALEESQPEPEHPAAGTILSIAVTAQPAKAEYKVGEALDVAGLVVTATVADGNGGSTTRELAADEYELLGFDSSKASDKVTVTVQSVADSTKTATFTVKVVADETPTPDPDLATEEELKQLEDAIAKAEAEKLNQDDYTADSWKAYANALAQAKKVLAKENATSTEVQDAIRHLTEARKALVKVSADGKKPGAVISDTGVAVFGVAGTVVVLAAAGIALTIWRKRRI</sequence>
<dbReference type="Gene3D" id="2.60.120.200">
    <property type="match status" value="2"/>
</dbReference>
<evidence type="ECO:0000256" key="4">
    <source>
        <dbReference type="ARBA" id="ARBA00023295"/>
    </source>
</evidence>